<dbReference type="Pfam" id="PF13349">
    <property type="entry name" value="DUF4097"/>
    <property type="match status" value="1"/>
</dbReference>
<proteinExistence type="predicted"/>
<evidence type="ECO:0000259" key="2">
    <source>
        <dbReference type="Pfam" id="PF13349"/>
    </source>
</evidence>
<comment type="caution">
    <text evidence="3">The sequence shown here is derived from an EMBL/GenBank/DDBJ whole genome shotgun (WGS) entry which is preliminary data.</text>
</comment>
<evidence type="ECO:0000256" key="1">
    <source>
        <dbReference type="SAM" id="Phobius"/>
    </source>
</evidence>
<keyword evidence="1" id="KW-0812">Transmembrane</keyword>
<evidence type="ECO:0000313" key="4">
    <source>
        <dbReference type="Proteomes" id="UP001522905"/>
    </source>
</evidence>
<dbReference type="EMBL" id="JAJIAO010000002">
    <property type="protein sequence ID" value="MCK8624492.1"/>
    <property type="molecule type" value="Genomic_DNA"/>
</dbReference>
<gene>
    <name evidence="3" type="ORF">LNP07_03080</name>
</gene>
<keyword evidence="1" id="KW-0472">Membrane</keyword>
<accession>A0ABT0I1B5</accession>
<dbReference type="RefSeq" id="WP_220728428.1">
    <property type="nucleotide sequence ID" value="NZ_BPLM01000010.1"/>
</dbReference>
<feature type="domain" description="DUF4097" evidence="2">
    <location>
        <begin position="60"/>
        <end position="310"/>
    </location>
</feature>
<organism evidence="3 4">
    <name type="scientific">Apilactobacillus xinyiensis</name>
    <dbReference type="NCBI Taxonomy" id="2841032"/>
    <lineage>
        <taxon>Bacteria</taxon>
        <taxon>Bacillati</taxon>
        <taxon>Bacillota</taxon>
        <taxon>Bacilli</taxon>
        <taxon>Lactobacillales</taxon>
        <taxon>Lactobacillaceae</taxon>
        <taxon>Apilactobacillus</taxon>
    </lineage>
</organism>
<sequence length="313" mass="34505">MKKKYVISLIVLALGIVLMFVGFLHDGVHPLYFSNKHNLVIGSKNKHVYRKINNQEVSGIKAISIENNSNVSIQPSSDPRIIVYNSKENNSGLSISNHELRVTGNENSGFMLVGLFQNVSNKTEIYLPENVYLNYIHQYNQSGDVFIKDINTKEMSLSGGSVHLQNVNAQGTIKIGSTDGDVHLSNVKANNTILNADDGDISIVNSIFNKGESQIVDSDGDVTLKNATFDSIYCNVSDGDINFYNLLANKKINAQSEDGDISGKIINDKNVKINAKSDDGSTNAYQPNNYTDPKHLKTYSFYTSDGDVNISKR</sequence>
<name>A0ABT0I1B5_9LACO</name>
<evidence type="ECO:0000313" key="3">
    <source>
        <dbReference type="EMBL" id="MCK8624492.1"/>
    </source>
</evidence>
<dbReference type="InterPro" id="IPR025164">
    <property type="entry name" value="Toastrack_DUF4097"/>
</dbReference>
<reference evidence="3 4" key="1">
    <citation type="submission" date="2021-11" db="EMBL/GenBank/DDBJ databases">
        <title>Comparative genomics of bee honey and flower isolates.</title>
        <authorList>
            <person name="Bechtner J.D."/>
            <person name="Gallus M.K."/>
            <person name="Ehrmann M."/>
        </authorList>
    </citation>
    <scope>NUCLEOTIDE SEQUENCE [LARGE SCALE GENOMIC DNA]</scope>
    <source>
        <strain evidence="3 4">M161</strain>
    </source>
</reference>
<feature type="transmembrane region" description="Helical" evidence="1">
    <location>
        <begin position="5"/>
        <end position="24"/>
    </location>
</feature>
<keyword evidence="1" id="KW-1133">Transmembrane helix</keyword>
<keyword evidence="4" id="KW-1185">Reference proteome</keyword>
<dbReference type="Proteomes" id="UP001522905">
    <property type="component" value="Unassembled WGS sequence"/>
</dbReference>
<protein>
    <submittedName>
        <fullName evidence="3">DUF4097 domain-containing protein</fullName>
    </submittedName>
</protein>